<dbReference type="EMBL" id="CAJOBC010004332">
    <property type="protein sequence ID" value="CAF3823824.1"/>
    <property type="molecule type" value="Genomic_DNA"/>
</dbReference>
<protein>
    <submittedName>
        <fullName evidence="2">Uncharacterized protein</fullName>
    </submittedName>
</protein>
<keyword evidence="4" id="KW-1185">Reference proteome</keyword>
<evidence type="ECO:0000256" key="1">
    <source>
        <dbReference type="SAM" id="Phobius"/>
    </source>
</evidence>
<dbReference type="EMBL" id="CAJNOQ010004332">
    <property type="protein sequence ID" value="CAF1054669.1"/>
    <property type="molecule type" value="Genomic_DNA"/>
</dbReference>
<reference evidence="2" key="1">
    <citation type="submission" date="2021-02" db="EMBL/GenBank/DDBJ databases">
        <authorList>
            <person name="Nowell W R."/>
        </authorList>
    </citation>
    <scope>NUCLEOTIDE SEQUENCE</scope>
</reference>
<keyword evidence="1" id="KW-0472">Membrane</keyword>
<keyword evidence="1" id="KW-1133">Transmembrane helix</keyword>
<sequence length="225" mass="25173">MSISSAVNDAQNIYTPQSIQLVNPSTSDHEDSTVVSKNSQLNVLGKQNLIVSSTTANDIVGDDIQGLTLVFKAKTPLQLLRTSREQVLRNWDSHSPENIPYDSSIMSLNQSIRSAWPESAVPSDQRLLHQANEKKRKKSRRKRGGYYSPCCCICIGLGIILLLSAIAAIISFLLSHTKEIATIQQQVLVQHFLQLLLVQQRLLVQQQVLVQQRLPKQQQVVIIKK</sequence>
<proteinExistence type="predicted"/>
<dbReference type="Proteomes" id="UP000681722">
    <property type="component" value="Unassembled WGS sequence"/>
</dbReference>
<comment type="caution">
    <text evidence="2">The sequence shown here is derived from an EMBL/GenBank/DDBJ whole genome shotgun (WGS) entry which is preliminary data.</text>
</comment>
<accession>A0A814KV81</accession>
<dbReference type="AlphaFoldDB" id="A0A814KV81"/>
<dbReference type="Proteomes" id="UP000663829">
    <property type="component" value="Unassembled WGS sequence"/>
</dbReference>
<organism evidence="2 4">
    <name type="scientific">Didymodactylos carnosus</name>
    <dbReference type="NCBI Taxonomy" id="1234261"/>
    <lineage>
        <taxon>Eukaryota</taxon>
        <taxon>Metazoa</taxon>
        <taxon>Spiralia</taxon>
        <taxon>Gnathifera</taxon>
        <taxon>Rotifera</taxon>
        <taxon>Eurotatoria</taxon>
        <taxon>Bdelloidea</taxon>
        <taxon>Philodinida</taxon>
        <taxon>Philodinidae</taxon>
        <taxon>Didymodactylos</taxon>
    </lineage>
</organism>
<evidence type="ECO:0000313" key="4">
    <source>
        <dbReference type="Proteomes" id="UP000663829"/>
    </source>
</evidence>
<evidence type="ECO:0000313" key="2">
    <source>
        <dbReference type="EMBL" id="CAF1054669.1"/>
    </source>
</evidence>
<gene>
    <name evidence="2" type="ORF">GPM918_LOCUS16466</name>
    <name evidence="3" type="ORF">SRO942_LOCUS16466</name>
</gene>
<name>A0A814KV81_9BILA</name>
<feature type="transmembrane region" description="Helical" evidence="1">
    <location>
        <begin position="146"/>
        <end position="174"/>
    </location>
</feature>
<keyword evidence="1" id="KW-0812">Transmembrane</keyword>
<evidence type="ECO:0000313" key="3">
    <source>
        <dbReference type="EMBL" id="CAF3823824.1"/>
    </source>
</evidence>